<comment type="subcellular location">
    <subcellularLocation>
        <location evidence="1">Endoplasmic reticulum membrane</location>
        <topology evidence="1">Multi-pass membrane protein</topology>
    </subcellularLocation>
</comment>
<dbReference type="GO" id="GO:0006487">
    <property type="term" value="P:protein N-linked glycosylation"/>
    <property type="evidence" value="ECO:0007669"/>
    <property type="project" value="TreeGrafter"/>
</dbReference>
<dbReference type="EMBL" id="GDKF01005954">
    <property type="protein sequence ID" value="JAT72668.1"/>
    <property type="molecule type" value="Transcribed_RNA"/>
</dbReference>
<name>A0A1D2A0F7_AUXPR</name>
<evidence type="ECO:0000256" key="2">
    <source>
        <dbReference type="ARBA" id="ARBA00022692"/>
    </source>
</evidence>
<organism evidence="10">
    <name type="scientific">Auxenochlorella protothecoides</name>
    <name type="common">Green microalga</name>
    <name type="synonym">Chlorella protothecoides</name>
    <dbReference type="NCBI Taxonomy" id="3075"/>
    <lineage>
        <taxon>Eukaryota</taxon>
        <taxon>Viridiplantae</taxon>
        <taxon>Chlorophyta</taxon>
        <taxon>core chlorophytes</taxon>
        <taxon>Trebouxiophyceae</taxon>
        <taxon>Chlorellales</taxon>
        <taxon>Chlorellaceae</taxon>
        <taxon>Auxenochlorella</taxon>
    </lineage>
</organism>
<keyword evidence="2 7" id="KW-0812">Transmembrane</keyword>
<sequence length="294" mass="29692">MGTRRPWPIPGLVIATLALACIPSCLAEQSVLSVSDIHLTVEDGEGVVLASHTILRGATLEDALTLEKGCSLKASFKPVLGSQSTMFLPQQAFLRVDSPSGTATVAVAARPSKAGDALIATAGHSALAAQLAPGPTRLSLVLGDASLPLGLEAVLGTLVLGQPAPGRGYKAPVLGPLPEIQHRHRQPERRANPLAPLTALGGVLALGAAFLLALPARLGANLKGFPAGGRAGLAALGFHAALAATLGTLALFWLRLTLLQTLPALGALGLVVNGTGRALAATRAPAAGGRKKAE</sequence>
<feature type="domain" description="Ribophorin II C-terminal" evidence="9">
    <location>
        <begin position="185"/>
        <end position="278"/>
    </location>
</feature>
<accession>A0A1D2A0F7</accession>
<dbReference type="UniPathway" id="UPA00378"/>
<dbReference type="PANTHER" id="PTHR12640:SF0">
    <property type="entry name" value="DOLICHYL-DIPHOSPHOOLIGOSACCHARIDE--PROTEIN GLYCOSYLTRANSFERASE SUBUNIT 2"/>
    <property type="match status" value="1"/>
</dbReference>
<feature type="signal peptide" evidence="8">
    <location>
        <begin position="1"/>
        <end position="27"/>
    </location>
</feature>
<dbReference type="Pfam" id="PF25147">
    <property type="entry name" value="Ribophorin_II_C"/>
    <property type="match status" value="1"/>
</dbReference>
<evidence type="ECO:0000256" key="8">
    <source>
        <dbReference type="SAM" id="SignalP"/>
    </source>
</evidence>
<keyword evidence="3 8" id="KW-0732">Signal</keyword>
<keyword evidence="6 7" id="KW-0472">Membrane</keyword>
<dbReference type="InterPro" id="IPR056790">
    <property type="entry name" value="Ribophorin_II_C"/>
</dbReference>
<evidence type="ECO:0000259" key="9">
    <source>
        <dbReference type="Pfam" id="PF25147"/>
    </source>
</evidence>
<keyword evidence="5 7" id="KW-1133">Transmembrane helix</keyword>
<protein>
    <recommendedName>
        <fullName evidence="9">Ribophorin II C-terminal domain-containing protein</fullName>
    </recommendedName>
</protein>
<reference evidence="10" key="1">
    <citation type="submission" date="2015-08" db="EMBL/GenBank/DDBJ databases">
        <authorList>
            <person name="Babu N.S."/>
            <person name="Beckwith C.J."/>
            <person name="Beseler K.G."/>
            <person name="Brison A."/>
            <person name="Carone J.V."/>
            <person name="Caskin T.P."/>
            <person name="Diamond M."/>
            <person name="Durham M.E."/>
            <person name="Foxe J.M."/>
            <person name="Go M."/>
            <person name="Henderson B.A."/>
            <person name="Jones I.B."/>
            <person name="McGettigan J.A."/>
            <person name="Micheletti S.J."/>
            <person name="Nasrallah M.E."/>
            <person name="Ortiz D."/>
            <person name="Piller C.R."/>
            <person name="Privatt S.R."/>
            <person name="Schneider S.L."/>
            <person name="Sharp S."/>
            <person name="Smith T.C."/>
            <person name="Stanton J.D."/>
            <person name="Ullery H.E."/>
            <person name="Wilson R.J."/>
            <person name="Serrano M.G."/>
            <person name="Buck G."/>
            <person name="Lee V."/>
            <person name="Wang Y."/>
            <person name="Carvalho R."/>
            <person name="Voegtly L."/>
            <person name="Shi R."/>
            <person name="Duckworth R."/>
            <person name="Johnson A."/>
            <person name="Loviza R."/>
            <person name="Walstead R."/>
            <person name="Shah Z."/>
            <person name="Kiflezghi M."/>
            <person name="Wade K."/>
            <person name="Ball S.L."/>
            <person name="Bradley K.W."/>
            <person name="Asai D.J."/>
            <person name="Bowman C.A."/>
            <person name="Russell D.A."/>
            <person name="Pope W.H."/>
            <person name="Jacobs-Sera D."/>
            <person name="Hendrix R.W."/>
            <person name="Hatfull G.F."/>
        </authorList>
    </citation>
    <scope>NUCLEOTIDE SEQUENCE</scope>
</reference>
<evidence type="ECO:0000256" key="4">
    <source>
        <dbReference type="ARBA" id="ARBA00022824"/>
    </source>
</evidence>
<evidence type="ECO:0000256" key="1">
    <source>
        <dbReference type="ARBA" id="ARBA00004477"/>
    </source>
</evidence>
<feature type="chain" id="PRO_5044292320" description="Ribophorin II C-terminal domain-containing protein" evidence="8">
    <location>
        <begin position="28"/>
        <end position="294"/>
    </location>
</feature>
<dbReference type="PANTHER" id="PTHR12640">
    <property type="entry name" value="RIBOPHORIN II"/>
    <property type="match status" value="1"/>
</dbReference>
<gene>
    <name evidence="10" type="ORF">g.100188</name>
</gene>
<dbReference type="PROSITE" id="PS51257">
    <property type="entry name" value="PROKAR_LIPOPROTEIN"/>
    <property type="match status" value="1"/>
</dbReference>
<dbReference type="InterPro" id="IPR008814">
    <property type="entry name" value="Swp1"/>
</dbReference>
<evidence type="ECO:0000256" key="6">
    <source>
        <dbReference type="ARBA" id="ARBA00023136"/>
    </source>
</evidence>
<proteinExistence type="predicted"/>
<dbReference type="AlphaFoldDB" id="A0A1D2A0F7"/>
<feature type="transmembrane region" description="Helical" evidence="7">
    <location>
        <begin position="194"/>
        <end position="214"/>
    </location>
</feature>
<evidence type="ECO:0000256" key="3">
    <source>
        <dbReference type="ARBA" id="ARBA00022729"/>
    </source>
</evidence>
<dbReference type="GO" id="GO:0008250">
    <property type="term" value="C:oligosaccharyltransferase complex"/>
    <property type="evidence" value="ECO:0007669"/>
    <property type="project" value="InterPro"/>
</dbReference>
<evidence type="ECO:0000256" key="5">
    <source>
        <dbReference type="ARBA" id="ARBA00022989"/>
    </source>
</evidence>
<keyword evidence="4" id="KW-0256">Endoplasmic reticulum</keyword>
<evidence type="ECO:0000256" key="7">
    <source>
        <dbReference type="SAM" id="Phobius"/>
    </source>
</evidence>
<evidence type="ECO:0000313" key="10">
    <source>
        <dbReference type="EMBL" id="JAT72668.1"/>
    </source>
</evidence>
<feature type="transmembrane region" description="Helical" evidence="7">
    <location>
        <begin position="235"/>
        <end position="256"/>
    </location>
</feature>